<reference evidence="1" key="1">
    <citation type="submission" date="2022-09" db="EMBL/GenBank/DDBJ databases">
        <title>Actin cytoskeleton and complex cell architecture in an #Asgard archaeon.</title>
        <authorList>
            <person name="Ponce Toledo R.I."/>
            <person name="Schleper C."/>
            <person name="Rodrigues Oliveira T."/>
            <person name="Wollweber F."/>
            <person name="Xu J."/>
            <person name="Rittmann S."/>
            <person name="Klingl A."/>
            <person name="Pilhofer M."/>
        </authorList>
    </citation>
    <scope>NUCLEOTIDE SEQUENCE</scope>
    <source>
        <strain evidence="1">B-35</strain>
    </source>
</reference>
<accession>A0ABY6HY88</accession>
<sequence length="59" mass="6684">MGDICVDFKKFLPSPRIYLAYLHIFSSLGFSSAIEVLNEPDLVQLLLKLLKKSEKITIS</sequence>
<evidence type="ECO:0000313" key="1">
    <source>
        <dbReference type="EMBL" id="UYP48505.1"/>
    </source>
</evidence>
<organism evidence="1 2">
    <name type="scientific">Candidatus Lokiarchaeum ossiferum</name>
    <dbReference type="NCBI Taxonomy" id="2951803"/>
    <lineage>
        <taxon>Archaea</taxon>
        <taxon>Promethearchaeati</taxon>
        <taxon>Promethearchaeota</taxon>
        <taxon>Promethearchaeia</taxon>
        <taxon>Promethearchaeales</taxon>
        <taxon>Promethearchaeaceae</taxon>
        <taxon>Candidatus Lokiarchaeum</taxon>
    </lineage>
</organism>
<keyword evidence="2" id="KW-1185">Reference proteome</keyword>
<proteinExistence type="predicted"/>
<name>A0ABY6HY88_9ARCH</name>
<evidence type="ECO:0000313" key="2">
    <source>
        <dbReference type="Proteomes" id="UP001208689"/>
    </source>
</evidence>
<dbReference type="EMBL" id="CP104013">
    <property type="protein sequence ID" value="UYP48505.1"/>
    <property type="molecule type" value="Genomic_DNA"/>
</dbReference>
<gene>
    <name evidence="1" type="ORF">NEF87_004790</name>
</gene>
<protein>
    <submittedName>
        <fullName evidence="1">Uncharacterized protein</fullName>
    </submittedName>
</protein>
<dbReference type="Proteomes" id="UP001208689">
    <property type="component" value="Chromosome"/>
</dbReference>